<feature type="compositionally biased region" description="Basic residues" evidence="1">
    <location>
        <begin position="79"/>
        <end position="88"/>
    </location>
</feature>
<proteinExistence type="predicted"/>
<feature type="compositionally biased region" description="Basic residues" evidence="1">
    <location>
        <begin position="1"/>
        <end position="11"/>
    </location>
</feature>
<keyword evidence="2" id="KW-0238">DNA-binding</keyword>
<dbReference type="InterPro" id="IPR038883">
    <property type="entry name" value="AN11006-like"/>
</dbReference>
<feature type="compositionally biased region" description="Acidic residues" evidence="1">
    <location>
        <begin position="59"/>
        <end position="75"/>
    </location>
</feature>
<dbReference type="AlphaFoldDB" id="A0A8H4MYW0"/>
<feature type="region of interest" description="Disordered" evidence="1">
    <location>
        <begin position="145"/>
        <end position="175"/>
    </location>
</feature>
<dbReference type="PANTHER" id="PTHR42085:SF1">
    <property type="entry name" value="F-BOX DOMAIN-CONTAINING PROTEIN"/>
    <property type="match status" value="1"/>
</dbReference>
<dbReference type="GO" id="GO:0003677">
    <property type="term" value="F:DNA binding"/>
    <property type="evidence" value="ECO:0007669"/>
    <property type="project" value="UniProtKB-KW"/>
</dbReference>
<gene>
    <name evidence="2" type="ORF">GTA08_BOTSDO10829</name>
</gene>
<feature type="compositionally biased region" description="Low complexity" evidence="1">
    <location>
        <begin position="162"/>
        <end position="175"/>
    </location>
</feature>
<feature type="region of interest" description="Disordered" evidence="1">
    <location>
        <begin position="1"/>
        <end position="128"/>
    </location>
</feature>
<dbReference type="OrthoDB" id="5372935at2759"/>
<organism evidence="2 3">
    <name type="scientific">Botryosphaeria dothidea</name>
    <dbReference type="NCBI Taxonomy" id="55169"/>
    <lineage>
        <taxon>Eukaryota</taxon>
        <taxon>Fungi</taxon>
        <taxon>Dikarya</taxon>
        <taxon>Ascomycota</taxon>
        <taxon>Pezizomycotina</taxon>
        <taxon>Dothideomycetes</taxon>
        <taxon>Dothideomycetes incertae sedis</taxon>
        <taxon>Botryosphaeriales</taxon>
        <taxon>Botryosphaeriaceae</taxon>
        <taxon>Botryosphaeria</taxon>
    </lineage>
</organism>
<feature type="region of interest" description="Disordered" evidence="1">
    <location>
        <begin position="182"/>
        <end position="201"/>
    </location>
</feature>
<name>A0A8H4MYW0_9PEZI</name>
<evidence type="ECO:0000256" key="1">
    <source>
        <dbReference type="SAM" id="MobiDB-lite"/>
    </source>
</evidence>
<evidence type="ECO:0000313" key="3">
    <source>
        <dbReference type="Proteomes" id="UP000572817"/>
    </source>
</evidence>
<accession>A0A8H4MYW0</accession>
<dbReference type="EMBL" id="WWBZ02000082">
    <property type="protein sequence ID" value="KAF4300853.1"/>
    <property type="molecule type" value="Genomic_DNA"/>
</dbReference>
<protein>
    <submittedName>
        <fullName evidence="2">DNA-binding protein</fullName>
    </submittedName>
</protein>
<dbReference type="PANTHER" id="PTHR42085">
    <property type="entry name" value="F-BOX DOMAIN-CONTAINING PROTEIN"/>
    <property type="match status" value="1"/>
</dbReference>
<reference evidence="2" key="1">
    <citation type="submission" date="2020-04" db="EMBL/GenBank/DDBJ databases">
        <title>Genome Assembly and Annotation of Botryosphaeria dothidea sdau 11-99, a Latent Pathogen of Apple Fruit Ring Rot in China.</title>
        <authorList>
            <person name="Yu C."/>
            <person name="Diao Y."/>
            <person name="Lu Q."/>
            <person name="Zhao J."/>
            <person name="Cui S."/>
            <person name="Peng C."/>
            <person name="He B."/>
            <person name="Liu H."/>
        </authorList>
    </citation>
    <scope>NUCLEOTIDE SEQUENCE [LARGE SCALE GENOMIC DNA]</scope>
    <source>
        <strain evidence="2">Sdau11-99</strain>
    </source>
</reference>
<evidence type="ECO:0000313" key="2">
    <source>
        <dbReference type="EMBL" id="KAF4300853.1"/>
    </source>
</evidence>
<dbReference type="Proteomes" id="UP000572817">
    <property type="component" value="Unassembled WGS sequence"/>
</dbReference>
<feature type="compositionally biased region" description="Basic and acidic residues" evidence="1">
    <location>
        <begin position="40"/>
        <end position="50"/>
    </location>
</feature>
<sequence length="414" mass="47031">MARKVPSKVKTTKSACSRKPSPELGDGDLQTRYNSRTGRPIRDGAGRKSIDPSYLDTIEVIDDDGLESESGSEDGEGVKKKRPKRKRTPSPPLPDVDALPLFPKDVPSREPTPLADEGQNEQSINLTVNIPKGFAGPFLLKIDRNMLNGGKPEPQPKRNRLSSTETSSSSLTTGSTINVRPRKSVLFHSGASDSKTRADSTKRTFAELPAEIRNQIYRLLFVTKDTIRFSHPVNFKRSSAFLRTCKQIYNEGRSVLYSENAFAFSRNTGSRAPYWESQEKEIGYQDMRVFLNSIGPTNISLLRSISIMFTDASPSSTPYLSHEERRFVRDEHVIYCLRQISSYGKLKDMEVSFYGRKSLVRTDYRFLDALREIKVDELCLDSSERHWYRSKIDYIVKTSLEESMVRSPKLYEQE</sequence>
<keyword evidence="3" id="KW-1185">Reference proteome</keyword>
<comment type="caution">
    <text evidence="2">The sequence shown here is derived from an EMBL/GenBank/DDBJ whole genome shotgun (WGS) entry which is preliminary data.</text>
</comment>